<evidence type="ECO:0000313" key="3">
    <source>
        <dbReference type="Proteomes" id="UP001583186"/>
    </source>
</evidence>
<dbReference type="PANTHER" id="PTHR34987:SF2">
    <property type="entry name" value="B, PUTATIVE (AFU_ORTHOLOGUE AFUA_7G05040)-RELATED"/>
    <property type="match status" value="1"/>
</dbReference>
<dbReference type="EMBL" id="JAWCUI010000022">
    <property type="protein sequence ID" value="KAL1896559.1"/>
    <property type="molecule type" value="Genomic_DNA"/>
</dbReference>
<gene>
    <name evidence="2" type="ORF">Sste5346_004593</name>
</gene>
<dbReference type="Gene3D" id="1.50.10.10">
    <property type="match status" value="1"/>
</dbReference>
<organism evidence="2 3">
    <name type="scientific">Sporothrix stenoceras</name>
    <dbReference type="NCBI Taxonomy" id="5173"/>
    <lineage>
        <taxon>Eukaryota</taxon>
        <taxon>Fungi</taxon>
        <taxon>Dikarya</taxon>
        <taxon>Ascomycota</taxon>
        <taxon>Pezizomycotina</taxon>
        <taxon>Sordariomycetes</taxon>
        <taxon>Sordariomycetidae</taxon>
        <taxon>Ophiostomatales</taxon>
        <taxon>Ophiostomataceae</taxon>
        <taxon>Sporothrix</taxon>
    </lineage>
</organism>
<dbReference type="InterPro" id="IPR008928">
    <property type="entry name" value="6-hairpin_glycosidase_sf"/>
</dbReference>
<reference evidence="2 3" key="1">
    <citation type="journal article" date="2024" name="IMA Fungus">
        <title>IMA Genome - F19 : A genome assembly and annotation guide to empower mycologists, including annotated draft genome sequences of Ceratocystis pirilliformis, Diaporthe australafricana, Fusarium ophioides, Paecilomyces lecythidis, and Sporothrix stenoceras.</title>
        <authorList>
            <person name="Aylward J."/>
            <person name="Wilson A.M."/>
            <person name="Visagie C.M."/>
            <person name="Spraker J."/>
            <person name="Barnes I."/>
            <person name="Buitendag C."/>
            <person name="Ceriani C."/>
            <person name="Del Mar Angel L."/>
            <person name="du Plessis D."/>
            <person name="Fuchs T."/>
            <person name="Gasser K."/>
            <person name="Kramer D."/>
            <person name="Li W."/>
            <person name="Munsamy K."/>
            <person name="Piso A."/>
            <person name="Price J.L."/>
            <person name="Sonnekus B."/>
            <person name="Thomas C."/>
            <person name="van der Nest A."/>
            <person name="van Dijk A."/>
            <person name="van Heerden A."/>
            <person name="van Vuuren N."/>
            <person name="Yilmaz N."/>
            <person name="Duong T.A."/>
            <person name="van der Merwe N.A."/>
            <person name="Wingfield M.J."/>
            <person name="Wingfield B.D."/>
        </authorList>
    </citation>
    <scope>NUCLEOTIDE SEQUENCE [LARGE SCALE GENOMIC DNA]</scope>
    <source>
        <strain evidence="2 3">CMW 5346</strain>
    </source>
</reference>
<dbReference type="Gene3D" id="2.60.120.260">
    <property type="entry name" value="Galactose-binding domain-like"/>
    <property type="match status" value="1"/>
</dbReference>
<dbReference type="SUPFAM" id="SSF48208">
    <property type="entry name" value="Six-hairpin glycosidases"/>
    <property type="match status" value="1"/>
</dbReference>
<name>A0ABR3Z7G7_9PEZI</name>
<dbReference type="InterPro" id="IPR035396">
    <property type="entry name" value="Bac_rhamnosid6H"/>
</dbReference>
<proteinExistence type="predicted"/>
<accession>A0ABR3Z7G7</accession>
<dbReference type="PANTHER" id="PTHR34987">
    <property type="entry name" value="C, PUTATIVE (AFU_ORTHOLOGUE AFUA_3G02880)-RELATED"/>
    <property type="match status" value="1"/>
</dbReference>
<feature type="domain" description="Alpha-L-rhamnosidase six-hairpin glycosidase" evidence="1">
    <location>
        <begin position="397"/>
        <end position="738"/>
    </location>
</feature>
<evidence type="ECO:0000259" key="1">
    <source>
        <dbReference type="Pfam" id="PF17389"/>
    </source>
</evidence>
<comment type="caution">
    <text evidence="2">The sequence shown here is derived from an EMBL/GenBank/DDBJ whole genome shotgun (WGS) entry which is preliminary data.</text>
</comment>
<keyword evidence="3" id="KW-1185">Reference proteome</keyword>
<dbReference type="Proteomes" id="UP001583186">
    <property type="component" value="Unassembled WGS sequence"/>
</dbReference>
<dbReference type="Gene3D" id="2.60.420.10">
    <property type="entry name" value="Maltose phosphorylase, domain 3"/>
    <property type="match status" value="1"/>
</dbReference>
<sequence>MAGHQVDTTWMWHPLFEEHRTDTAGLFVHFKRDVVIEDEPPASFKVHITADTRYKLYVNAQLAAFGPVKGDQHLWFFDEVDVGPFLKRGANKVAVHVLRFFHSTLYATAFPRLPSGGLRMVALEPDSGLGRQLQSSTTWLTAIDPSTMLRVDEPEDDFLHIYERRVWGGEAARLHWVHAKVLEYQTSTGNSTPWVLSPRQIPPLRRQKSRFSGLHNIQSSAEHEAWKRVFFIAGGESVDGFGDRPQEHHHLRLPAGSHHKVDLKAPHHMTGFLRIRFRRPQTGGTVVTLLYAESYEDKPTLVPYLRNKEKRTDSSKSLFGPTDSYVLAGADHVERLGYHEQDDVDEVLLPFHFRTFRFIQLDIRVGDSDLVLKEFEIETVNYPLDVHAALLVPAEHDKLSEQLWTTSLQTLLNCMHDCYEDCPFYEQLQYAMDARSSCLFTYCVSGDDRLARQAIIQLHNSFQPRLGLTCSRAPSHRAQVIPHFSLFWICMLSDHFVRYGDERFLAPFVPVVDAILGYFHAHLDATYDIVASDLGPGLWNFVDWTPEWRPYGIPPSASKTGISTYSNHLYAYALKQGATLLRALGRAHLADEYAVRADRIVAALRRHCFDGQFFTDSLASGADPDIDYSEHAQVWAVLSGAVEGEAAQVLLRRCLAGHPEADKEVQSPTFIKTSISMSFYTLRALSIAGGDLYDTLFHTFWGPWRTQLDNGLTTWEEDTVSQRSDCHAWGSAPLYEFMAEVAGVRPAEPGWAAVAFQPRLALYAEFHATVPMKMIDGVLTGMVRVSWATDVTSRKKTVRLRIEMKNDTPPPVVHVLLSSFATQYIPETGEMVFVV</sequence>
<dbReference type="InterPro" id="IPR012341">
    <property type="entry name" value="6hp_glycosidase-like_sf"/>
</dbReference>
<evidence type="ECO:0000313" key="2">
    <source>
        <dbReference type="EMBL" id="KAL1896559.1"/>
    </source>
</evidence>
<protein>
    <recommendedName>
        <fullName evidence="1">Alpha-L-rhamnosidase six-hairpin glycosidase domain-containing protein</fullName>
    </recommendedName>
</protein>
<dbReference type="Pfam" id="PF17389">
    <property type="entry name" value="Bac_rhamnosid6H"/>
    <property type="match status" value="1"/>
</dbReference>